<dbReference type="Proteomes" id="UP000285190">
    <property type="component" value="Unassembled WGS sequence"/>
</dbReference>
<dbReference type="RefSeq" id="WP_119742784.1">
    <property type="nucleotide sequence ID" value="NZ_QYUN01000003.1"/>
</dbReference>
<dbReference type="OrthoDB" id="9800058at2"/>
<dbReference type="InterPro" id="IPR023198">
    <property type="entry name" value="PGP-like_dom2"/>
</dbReference>
<organism evidence="1 2">
    <name type="scientific">Noviherbaspirillum cavernae</name>
    <dbReference type="NCBI Taxonomy" id="2320862"/>
    <lineage>
        <taxon>Bacteria</taxon>
        <taxon>Pseudomonadati</taxon>
        <taxon>Pseudomonadota</taxon>
        <taxon>Betaproteobacteria</taxon>
        <taxon>Burkholderiales</taxon>
        <taxon>Oxalobacteraceae</taxon>
        <taxon>Noviherbaspirillum</taxon>
    </lineage>
</organism>
<accession>A0A418WVD6</accession>
<evidence type="ECO:0000313" key="1">
    <source>
        <dbReference type="EMBL" id="RJF96674.1"/>
    </source>
</evidence>
<dbReference type="Gene3D" id="1.10.150.240">
    <property type="entry name" value="Putative phosphatase, domain 2"/>
    <property type="match status" value="1"/>
</dbReference>
<proteinExistence type="predicted"/>
<sequence>MLDVAIDRSIEDTDWFHCDAYNAAFYELGLGWHWDTDTYRNLLPDSAGASDRIRSYLEVQQPHLLKAYDADFLIEAIQMAKARCYDTMRTCGHRPAPNMNWAEIQRVQIGI</sequence>
<protein>
    <submittedName>
        <fullName evidence="1">Uncharacterized protein</fullName>
    </submittedName>
</protein>
<comment type="caution">
    <text evidence="1">The sequence shown here is derived from an EMBL/GenBank/DDBJ whole genome shotgun (WGS) entry which is preliminary data.</text>
</comment>
<keyword evidence="2" id="KW-1185">Reference proteome</keyword>
<dbReference type="EMBL" id="QYUN01000003">
    <property type="protein sequence ID" value="RJF96674.1"/>
    <property type="molecule type" value="Genomic_DNA"/>
</dbReference>
<gene>
    <name evidence="1" type="ORF">D3870_19860</name>
</gene>
<reference evidence="1 2" key="1">
    <citation type="submission" date="2018-09" db="EMBL/GenBank/DDBJ databases">
        <authorList>
            <person name="Zhu H."/>
        </authorList>
    </citation>
    <scope>NUCLEOTIDE SEQUENCE [LARGE SCALE GENOMIC DNA]</scope>
    <source>
        <strain evidence="1 2">K2R10-39</strain>
    </source>
</reference>
<dbReference type="AlphaFoldDB" id="A0A418WVD6"/>
<name>A0A418WVD6_9BURK</name>
<evidence type="ECO:0000313" key="2">
    <source>
        <dbReference type="Proteomes" id="UP000285190"/>
    </source>
</evidence>